<organism evidence="1 2">
    <name type="scientific">Ambrosia artemisiifolia</name>
    <name type="common">Common ragweed</name>
    <dbReference type="NCBI Taxonomy" id="4212"/>
    <lineage>
        <taxon>Eukaryota</taxon>
        <taxon>Viridiplantae</taxon>
        <taxon>Streptophyta</taxon>
        <taxon>Embryophyta</taxon>
        <taxon>Tracheophyta</taxon>
        <taxon>Spermatophyta</taxon>
        <taxon>Magnoliopsida</taxon>
        <taxon>eudicotyledons</taxon>
        <taxon>Gunneridae</taxon>
        <taxon>Pentapetalae</taxon>
        <taxon>asterids</taxon>
        <taxon>campanulids</taxon>
        <taxon>Asterales</taxon>
        <taxon>Asteraceae</taxon>
        <taxon>Asteroideae</taxon>
        <taxon>Heliantheae alliance</taxon>
        <taxon>Heliantheae</taxon>
        <taxon>Ambrosia</taxon>
    </lineage>
</organism>
<proteinExistence type="predicted"/>
<dbReference type="Proteomes" id="UP001206925">
    <property type="component" value="Unassembled WGS sequence"/>
</dbReference>
<protein>
    <submittedName>
        <fullName evidence="1">Uncharacterized protein</fullName>
    </submittedName>
</protein>
<evidence type="ECO:0000313" key="2">
    <source>
        <dbReference type="Proteomes" id="UP001206925"/>
    </source>
</evidence>
<accession>A0AAD5D5M8</accession>
<evidence type="ECO:0000313" key="1">
    <source>
        <dbReference type="EMBL" id="KAI7753737.1"/>
    </source>
</evidence>
<gene>
    <name evidence="1" type="ORF">M8C21_021257</name>
</gene>
<reference evidence="1" key="1">
    <citation type="submission" date="2022-06" db="EMBL/GenBank/DDBJ databases">
        <title>Uncovering the hologenomic basis of an extraordinary plant invasion.</title>
        <authorList>
            <person name="Bieker V.C."/>
            <person name="Martin M.D."/>
            <person name="Gilbert T."/>
            <person name="Hodgins K."/>
            <person name="Battlay P."/>
            <person name="Petersen B."/>
            <person name="Wilson J."/>
        </authorList>
    </citation>
    <scope>NUCLEOTIDE SEQUENCE</scope>
    <source>
        <strain evidence="1">AA19_3_7</strain>
        <tissue evidence="1">Leaf</tissue>
    </source>
</reference>
<sequence length="41" mass="4633">MNIYVSSKTLNSMSSIHNKFTGLFCFTRCHLHPHQPPTGVT</sequence>
<dbReference type="AlphaFoldDB" id="A0AAD5D5M8"/>
<name>A0AAD5D5M8_AMBAR</name>
<keyword evidence="2" id="KW-1185">Reference proteome</keyword>
<dbReference type="EMBL" id="JAMZMK010005292">
    <property type="protein sequence ID" value="KAI7753737.1"/>
    <property type="molecule type" value="Genomic_DNA"/>
</dbReference>
<comment type="caution">
    <text evidence="1">The sequence shown here is derived from an EMBL/GenBank/DDBJ whole genome shotgun (WGS) entry which is preliminary data.</text>
</comment>